<feature type="transmembrane region" description="Helical" evidence="6">
    <location>
        <begin position="115"/>
        <end position="136"/>
    </location>
</feature>
<comment type="subcellular location">
    <subcellularLocation>
        <location evidence="1">Membrane</location>
        <topology evidence="1">Multi-pass membrane protein</topology>
    </subcellularLocation>
</comment>
<evidence type="ECO:0000256" key="5">
    <source>
        <dbReference type="SAM" id="MobiDB-lite"/>
    </source>
</evidence>
<dbReference type="InterPro" id="IPR002645">
    <property type="entry name" value="STAS_dom"/>
</dbReference>
<dbReference type="RefSeq" id="XP_055877257.1">
    <property type="nucleotide sequence ID" value="XM_056021282.1"/>
</dbReference>
<evidence type="ECO:0000256" key="1">
    <source>
        <dbReference type="ARBA" id="ARBA00004141"/>
    </source>
</evidence>
<feature type="transmembrane region" description="Helical" evidence="6">
    <location>
        <begin position="381"/>
        <end position="404"/>
    </location>
</feature>
<keyword evidence="2 6" id="KW-0812">Transmembrane</keyword>
<dbReference type="GeneID" id="106055101"/>
<name>A0A9W2ZQE9_BIOGL</name>
<evidence type="ECO:0000256" key="3">
    <source>
        <dbReference type="ARBA" id="ARBA00022989"/>
    </source>
</evidence>
<evidence type="ECO:0000256" key="4">
    <source>
        <dbReference type="ARBA" id="ARBA00023136"/>
    </source>
</evidence>
<dbReference type="GO" id="GO:0016020">
    <property type="term" value="C:membrane"/>
    <property type="evidence" value="ECO:0007669"/>
    <property type="project" value="UniProtKB-SubCell"/>
</dbReference>
<dbReference type="GO" id="GO:0055085">
    <property type="term" value="P:transmembrane transport"/>
    <property type="evidence" value="ECO:0007669"/>
    <property type="project" value="InterPro"/>
</dbReference>
<protein>
    <submittedName>
        <fullName evidence="9">Sodium-independent sulfate anion transporter-like isoform X1</fullName>
    </submittedName>
</protein>
<keyword evidence="3 6" id="KW-1133">Transmembrane helix</keyword>
<evidence type="ECO:0000259" key="7">
    <source>
        <dbReference type="PROSITE" id="PS50801"/>
    </source>
</evidence>
<feature type="domain" description="STAS" evidence="7">
    <location>
        <begin position="547"/>
        <end position="645"/>
    </location>
</feature>
<gene>
    <name evidence="9" type="primary">LOC106055101</name>
</gene>
<sequence>MVFTIEPDSQKAAQNGGHDESDTIKMTSLGADILMDKKPPVNGSSYSVFPSDSSAKSSSTLNIGPYDDIVPSQISLKDRAKSCCRSCFTLDTLKKRLPIIVWLPQYNLLKLAYDLIAGITVGLTIIPQSLAFAGIAGLAPQYGLYCGVICCFVYVLMGSAKDITLGPSAITSLLTAAFATSFSPKLPNGDTDPTMAIMLTLTTGLIHIFMGVFKLGILVSFISFPVINAFSSAAAITIAVSQLRTLLGLKGVPNDFVAALDNIRQRLPYINVWDMTMGMSCILLVVLIKKLREIKFKDDPNKPTPKYILLFRQVVLICGSASTAIVVILASIILYILESNGIKAITPTGYIKPGLPDVRVPSFSIHIGNYTMGTSEMFSTIAPGIIVFPFITLIEAMAIGKYFARVNRYKLDPSQELLSYGVANLLTSFFQGYPITGTFSRTAINSQCGVKTTLGCTFTGVIVIIGLAFMTPIFYYIPKCALAGVIIAAVLAMVDVHTFVALYKANKIDVFPYLVTFAATLLIGVQWGIFVGVGVSILILLYPIARPKLLFSSVQGFMIVTPTTGLNFPSAEYLEIKALDRALDVEKPNHIILNMEHLSFMDFSGIQAIKSLLAECEVNGMKLILAQGQKRVRRQLKLAQIKNLIVAHTIQDAIIKFTTEMTQDPKDSKEEQETDGHFISRL</sequence>
<organism evidence="8 9">
    <name type="scientific">Biomphalaria glabrata</name>
    <name type="common">Bloodfluke planorb</name>
    <name type="synonym">Freshwater snail</name>
    <dbReference type="NCBI Taxonomy" id="6526"/>
    <lineage>
        <taxon>Eukaryota</taxon>
        <taxon>Metazoa</taxon>
        <taxon>Spiralia</taxon>
        <taxon>Lophotrochozoa</taxon>
        <taxon>Mollusca</taxon>
        <taxon>Gastropoda</taxon>
        <taxon>Heterobranchia</taxon>
        <taxon>Euthyneura</taxon>
        <taxon>Panpulmonata</taxon>
        <taxon>Hygrophila</taxon>
        <taxon>Lymnaeoidea</taxon>
        <taxon>Planorbidae</taxon>
        <taxon>Biomphalaria</taxon>
    </lineage>
</organism>
<dbReference type="AlphaFoldDB" id="A0A9W2ZQE9"/>
<dbReference type="InterPro" id="IPR001902">
    <property type="entry name" value="SLC26A/SulP_fam"/>
</dbReference>
<dbReference type="OMA" id="HRHANEK"/>
<feature type="transmembrane region" description="Helical" evidence="6">
    <location>
        <begin position="165"/>
        <end position="183"/>
    </location>
</feature>
<dbReference type="PROSITE" id="PS50801">
    <property type="entry name" value="STAS"/>
    <property type="match status" value="1"/>
</dbReference>
<dbReference type="PANTHER" id="PTHR11814">
    <property type="entry name" value="SULFATE TRANSPORTER"/>
    <property type="match status" value="1"/>
</dbReference>
<dbReference type="Pfam" id="PF00916">
    <property type="entry name" value="Sulfate_transp"/>
    <property type="match status" value="1"/>
</dbReference>
<dbReference type="OrthoDB" id="288203at2759"/>
<feature type="transmembrane region" description="Helical" evidence="6">
    <location>
        <begin position="309"/>
        <end position="337"/>
    </location>
</feature>
<dbReference type="CDD" id="cd07042">
    <property type="entry name" value="STAS_SulP_like_sulfate_transporter"/>
    <property type="match status" value="1"/>
</dbReference>
<feature type="transmembrane region" description="Helical" evidence="6">
    <location>
        <begin position="510"/>
        <end position="542"/>
    </location>
</feature>
<feature type="transmembrane region" description="Helical" evidence="6">
    <location>
        <begin position="195"/>
        <end position="219"/>
    </location>
</feature>
<evidence type="ECO:0000256" key="2">
    <source>
        <dbReference type="ARBA" id="ARBA00022692"/>
    </source>
</evidence>
<reference evidence="9" key="1">
    <citation type="submission" date="2025-08" db="UniProtKB">
        <authorList>
            <consortium name="RefSeq"/>
        </authorList>
    </citation>
    <scope>IDENTIFICATION</scope>
</reference>
<dbReference type="Gene3D" id="3.30.750.24">
    <property type="entry name" value="STAS domain"/>
    <property type="match status" value="1"/>
</dbReference>
<feature type="region of interest" description="Disordered" evidence="5">
    <location>
        <begin position="661"/>
        <end position="682"/>
    </location>
</feature>
<evidence type="ECO:0000256" key="6">
    <source>
        <dbReference type="SAM" id="Phobius"/>
    </source>
</evidence>
<dbReference type="InterPro" id="IPR011547">
    <property type="entry name" value="SLC26A/SulP_dom"/>
</dbReference>
<feature type="transmembrane region" description="Helical" evidence="6">
    <location>
        <begin position="481"/>
        <end position="503"/>
    </location>
</feature>
<accession>A0A9W2ZQE9</accession>
<dbReference type="Proteomes" id="UP001165740">
    <property type="component" value="Chromosome 2"/>
</dbReference>
<keyword evidence="8" id="KW-1185">Reference proteome</keyword>
<proteinExistence type="predicted"/>
<dbReference type="InterPro" id="IPR036513">
    <property type="entry name" value="STAS_dom_sf"/>
</dbReference>
<dbReference type="Pfam" id="PF01740">
    <property type="entry name" value="STAS"/>
    <property type="match status" value="1"/>
</dbReference>
<feature type="transmembrane region" description="Helical" evidence="6">
    <location>
        <begin position="226"/>
        <end position="247"/>
    </location>
</feature>
<feature type="transmembrane region" description="Helical" evidence="6">
    <location>
        <begin position="267"/>
        <end position="288"/>
    </location>
</feature>
<feature type="compositionally biased region" description="Basic and acidic residues" evidence="5">
    <location>
        <begin position="663"/>
        <end position="682"/>
    </location>
</feature>
<feature type="region of interest" description="Disordered" evidence="5">
    <location>
        <begin position="1"/>
        <end position="22"/>
    </location>
</feature>
<feature type="transmembrane region" description="Helical" evidence="6">
    <location>
        <begin position="142"/>
        <end position="158"/>
    </location>
</feature>
<feature type="transmembrane region" description="Helical" evidence="6">
    <location>
        <begin position="454"/>
        <end position="475"/>
    </location>
</feature>
<evidence type="ECO:0000313" key="8">
    <source>
        <dbReference type="Proteomes" id="UP001165740"/>
    </source>
</evidence>
<evidence type="ECO:0000313" key="9">
    <source>
        <dbReference type="RefSeq" id="XP_055877257.1"/>
    </source>
</evidence>
<dbReference type="SUPFAM" id="SSF52091">
    <property type="entry name" value="SpoIIaa-like"/>
    <property type="match status" value="1"/>
</dbReference>
<keyword evidence="4 6" id="KW-0472">Membrane</keyword>